<evidence type="ECO:0000256" key="1">
    <source>
        <dbReference type="SAM" id="MobiDB-lite"/>
    </source>
</evidence>
<comment type="caution">
    <text evidence="2">The sequence shown here is derived from an EMBL/GenBank/DDBJ whole genome shotgun (WGS) entry which is preliminary data.</text>
</comment>
<dbReference type="AlphaFoldDB" id="A0A553NBM6"/>
<dbReference type="EMBL" id="VCGU01000458">
    <property type="protein sequence ID" value="TRY62852.1"/>
    <property type="molecule type" value="Genomic_DNA"/>
</dbReference>
<gene>
    <name evidence="2" type="ORF">TCAL_15215</name>
</gene>
<sequence length="177" mass="20162">MTASQRDSAKRVKRIIQLEKDEEDEEGEKKEEKEEKEEDDEDQQPETPGTRKGTGEEQPLPRWMDGWMEKSTVGSVFKDECLHTQPQTSQAPSKCYIAFEVLQDDGLLRCMKKKHIDGTPRLESPFDGNTFILVPIAVFPSPSPHEEDHPNHLPRQCWSGGWMDGGRCGGECHCNHN</sequence>
<feature type="region of interest" description="Disordered" evidence="1">
    <location>
        <begin position="1"/>
        <end position="65"/>
    </location>
</feature>
<proteinExistence type="predicted"/>
<dbReference type="Proteomes" id="UP000318571">
    <property type="component" value="Chromosome 10"/>
</dbReference>
<organism evidence="2 3">
    <name type="scientific">Tigriopus californicus</name>
    <name type="common">Marine copepod</name>
    <dbReference type="NCBI Taxonomy" id="6832"/>
    <lineage>
        <taxon>Eukaryota</taxon>
        <taxon>Metazoa</taxon>
        <taxon>Ecdysozoa</taxon>
        <taxon>Arthropoda</taxon>
        <taxon>Crustacea</taxon>
        <taxon>Multicrustacea</taxon>
        <taxon>Hexanauplia</taxon>
        <taxon>Copepoda</taxon>
        <taxon>Harpacticoida</taxon>
        <taxon>Harpacticidae</taxon>
        <taxon>Tigriopus</taxon>
    </lineage>
</organism>
<accession>A0A553NBM6</accession>
<feature type="compositionally biased region" description="Acidic residues" evidence="1">
    <location>
        <begin position="34"/>
        <end position="44"/>
    </location>
</feature>
<name>A0A553NBM6_TIGCA</name>
<evidence type="ECO:0000313" key="2">
    <source>
        <dbReference type="EMBL" id="TRY62852.1"/>
    </source>
</evidence>
<reference evidence="2 3" key="1">
    <citation type="journal article" date="2018" name="Nat. Ecol. Evol.">
        <title>Genomic signatures of mitonuclear coevolution across populations of Tigriopus californicus.</title>
        <authorList>
            <person name="Barreto F.S."/>
            <person name="Watson E.T."/>
            <person name="Lima T.G."/>
            <person name="Willett C.S."/>
            <person name="Edmands S."/>
            <person name="Li W."/>
            <person name="Burton R.S."/>
        </authorList>
    </citation>
    <scope>NUCLEOTIDE SEQUENCE [LARGE SCALE GENOMIC DNA]</scope>
    <source>
        <strain evidence="2 3">San Diego</strain>
    </source>
</reference>
<keyword evidence="3" id="KW-1185">Reference proteome</keyword>
<evidence type="ECO:0000313" key="3">
    <source>
        <dbReference type="Proteomes" id="UP000318571"/>
    </source>
</evidence>
<protein>
    <submittedName>
        <fullName evidence="2">Uncharacterized protein</fullName>
    </submittedName>
</protein>